<keyword evidence="2" id="KW-1185">Reference proteome</keyword>
<organism evidence="1 2">
    <name type="scientific">Oculimacula yallundae</name>
    <dbReference type="NCBI Taxonomy" id="86028"/>
    <lineage>
        <taxon>Eukaryota</taxon>
        <taxon>Fungi</taxon>
        <taxon>Dikarya</taxon>
        <taxon>Ascomycota</taxon>
        <taxon>Pezizomycotina</taxon>
        <taxon>Leotiomycetes</taxon>
        <taxon>Helotiales</taxon>
        <taxon>Ploettnerulaceae</taxon>
        <taxon>Oculimacula</taxon>
    </lineage>
</organism>
<evidence type="ECO:0000313" key="1">
    <source>
        <dbReference type="EMBL" id="KAL2073925.1"/>
    </source>
</evidence>
<proteinExistence type="predicted"/>
<sequence>MLSMCLELSCVREIRQRNNEEFRNRMTYSALGLTVAATDASAFITRHVVGAVAVTVTAGVDEGCGGGKHFDMIEIG</sequence>
<dbReference type="EMBL" id="JAZHXI010000003">
    <property type="protein sequence ID" value="KAL2073925.1"/>
    <property type="molecule type" value="Genomic_DNA"/>
</dbReference>
<name>A0ABR4CVF2_9HELO</name>
<dbReference type="Proteomes" id="UP001595075">
    <property type="component" value="Unassembled WGS sequence"/>
</dbReference>
<evidence type="ECO:0000313" key="2">
    <source>
        <dbReference type="Proteomes" id="UP001595075"/>
    </source>
</evidence>
<accession>A0ABR4CVF2</accession>
<gene>
    <name evidence="1" type="ORF">VTL71DRAFT_11251</name>
</gene>
<protein>
    <submittedName>
        <fullName evidence="1">Uncharacterized protein</fullName>
    </submittedName>
</protein>
<reference evidence="1 2" key="1">
    <citation type="journal article" date="2024" name="Commun. Biol.">
        <title>Comparative genomic analysis of thermophilic fungi reveals convergent evolutionary adaptations and gene losses.</title>
        <authorList>
            <person name="Steindorff A.S."/>
            <person name="Aguilar-Pontes M.V."/>
            <person name="Robinson A.J."/>
            <person name="Andreopoulos B."/>
            <person name="LaButti K."/>
            <person name="Kuo A."/>
            <person name="Mondo S."/>
            <person name="Riley R."/>
            <person name="Otillar R."/>
            <person name="Haridas S."/>
            <person name="Lipzen A."/>
            <person name="Grimwood J."/>
            <person name="Schmutz J."/>
            <person name="Clum A."/>
            <person name="Reid I.D."/>
            <person name="Moisan M.C."/>
            <person name="Butler G."/>
            <person name="Nguyen T.T.M."/>
            <person name="Dewar K."/>
            <person name="Conant G."/>
            <person name="Drula E."/>
            <person name="Henrissat B."/>
            <person name="Hansel C."/>
            <person name="Singer S."/>
            <person name="Hutchinson M.I."/>
            <person name="de Vries R.P."/>
            <person name="Natvig D.O."/>
            <person name="Powell A.J."/>
            <person name="Tsang A."/>
            <person name="Grigoriev I.V."/>
        </authorList>
    </citation>
    <scope>NUCLEOTIDE SEQUENCE [LARGE SCALE GENOMIC DNA]</scope>
    <source>
        <strain evidence="1 2">CBS 494.80</strain>
    </source>
</reference>
<comment type="caution">
    <text evidence="1">The sequence shown here is derived from an EMBL/GenBank/DDBJ whole genome shotgun (WGS) entry which is preliminary data.</text>
</comment>